<accession>G0U1R2</accession>
<evidence type="ECO:0000256" key="1">
    <source>
        <dbReference type="SAM" id="Phobius"/>
    </source>
</evidence>
<proteinExistence type="predicted"/>
<keyword evidence="1" id="KW-0812">Transmembrane</keyword>
<dbReference type="AlphaFoldDB" id="G0U1R2"/>
<organism evidence="2">
    <name type="scientific">Trypanosoma vivax (strain Y486)</name>
    <dbReference type="NCBI Taxonomy" id="1055687"/>
    <lineage>
        <taxon>Eukaryota</taxon>
        <taxon>Discoba</taxon>
        <taxon>Euglenozoa</taxon>
        <taxon>Kinetoplastea</taxon>
        <taxon>Metakinetoplastina</taxon>
        <taxon>Trypanosomatida</taxon>
        <taxon>Trypanosomatidae</taxon>
        <taxon>Trypanosoma</taxon>
        <taxon>Duttonella</taxon>
    </lineage>
</organism>
<keyword evidence="1" id="KW-1133">Transmembrane helix</keyword>
<feature type="transmembrane region" description="Helical" evidence="1">
    <location>
        <begin position="54"/>
        <end position="72"/>
    </location>
</feature>
<reference evidence="2" key="1">
    <citation type="journal article" date="2012" name="Proc. Natl. Acad. Sci. U.S.A.">
        <title>Antigenic diversity is generated by distinct evolutionary mechanisms in African trypanosome species.</title>
        <authorList>
            <person name="Jackson A.P."/>
            <person name="Berry A."/>
            <person name="Aslett M."/>
            <person name="Allison H.C."/>
            <person name="Burton P."/>
            <person name="Vavrova-Anderson J."/>
            <person name="Brown R."/>
            <person name="Browne H."/>
            <person name="Corton N."/>
            <person name="Hauser H."/>
            <person name="Gamble J."/>
            <person name="Gilderthorp R."/>
            <person name="Marcello L."/>
            <person name="McQuillan J."/>
            <person name="Otto T.D."/>
            <person name="Quail M.A."/>
            <person name="Sanders M.J."/>
            <person name="van Tonder A."/>
            <person name="Ginger M.L."/>
            <person name="Field M.C."/>
            <person name="Barry J.D."/>
            <person name="Hertz-Fowler C."/>
            <person name="Berriman M."/>
        </authorList>
    </citation>
    <scope>NUCLEOTIDE SEQUENCE</scope>
    <source>
        <strain evidence="2">Y486</strain>
    </source>
</reference>
<sequence length="183" mass="21143">MASYILLDNLSYFRKFLCISVYRCTPVRTRNGRENQGCPEVKNSLGLLAIGRPSSSSLLCLLFCAFALFLHLTSHTPHNQRRITFHLSKHVIYHPITTAPSPTTYCLCFPIFLVHENAALLTQSTTMNIFYYYYFLKTTITTTFRHQFIQVTYTNSTGARNKRTYPLERSTNQVKKEKKIIIA</sequence>
<name>G0U1R2_TRYVY</name>
<keyword evidence="1" id="KW-0472">Membrane</keyword>
<gene>
    <name evidence="2" type="ORF">TVY486_0900320</name>
</gene>
<dbReference type="EMBL" id="HE573025">
    <property type="protein sequence ID" value="CCC50209.1"/>
    <property type="molecule type" value="Genomic_DNA"/>
</dbReference>
<evidence type="ECO:0000313" key="2">
    <source>
        <dbReference type="EMBL" id="CCC50209.1"/>
    </source>
</evidence>
<protein>
    <submittedName>
        <fullName evidence="2">Uncharacterized protein</fullName>
    </submittedName>
</protein>